<dbReference type="EMBL" id="LT907988">
    <property type="protein sequence ID" value="SOE48517.1"/>
    <property type="molecule type" value="Genomic_DNA"/>
</dbReference>
<keyword evidence="4" id="KW-1185">Reference proteome</keyword>
<evidence type="ECO:0000256" key="1">
    <source>
        <dbReference type="SAM" id="Phobius"/>
    </source>
</evidence>
<dbReference type="STRING" id="1851544.ODI_00696"/>
<dbReference type="AlphaFoldDB" id="A0A1C3K879"/>
<gene>
    <name evidence="2" type="ORF">ODI_00696</name>
    <name evidence="3" type="ORF">ODI_R1484</name>
</gene>
<evidence type="ECO:0000313" key="4">
    <source>
        <dbReference type="Proteomes" id="UP000078558"/>
    </source>
</evidence>
<feature type="transmembrane region" description="Helical" evidence="1">
    <location>
        <begin position="6"/>
        <end position="28"/>
    </location>
</feature>
<feature type="transmembrane region" description="Helical" evidence="1">
    <location>
        <begin position="95"/>
        <end position="114"/>
    </location>
</feature>
<reference evidence="3 4" key="2">
    <citation type="submission" date="2017-08" db="EMBL/GenBank/DDBJ databases">
        <authorList>
            <person name="de Groot N.N."/>
        </authorList>
    </citation>
    <scope>NUCLEOTIDE SEQUENCE [LARGE SCALE GENOMIC DNA]</scope>
    <source>
        <strain evidence="3">Orrdi1</strain>
    </source>
</reference>
<dbReference type="Proteomes" id="UP000078558">
    <property type="component" value="Chromosome I"/>
</dbReference>
<reference evidence="2 4" key="1">
    <citation type="submission" date="2016-06" db="EMBL/GenBank/DDBJ databases">
        <authorList>
            <person name="Kjaerup R.B."/>
            <person name="Dalgaard T.S."/>
            <person name="Juul-Madsen H.R."/>
        </authorList>
    </citation>
    <scope>NUCLEOTIDE SEQUENCE [LARGE SCALE GENOMIC DNA]</scope>
    <source>
        <strain evidence="2">Orrdi1</strain>
    </source>
</reference>
<dbReference type="EMBL" id="FLRC01000055">
    <property type="protein sequence ID" value="SBT27706.1"/>
    <property type="molecule type" value="Genomic_DNA"/>
</dbReference>
<sequence length="129" mass="14242">MLYKTLADLVLILHGLFIAFVIAGALLLPWRPRLAWLHLPALTWGALAMLTGWICPLTPLENDLRAQAGQAGYSGGFIEHYLLAAIYPQGLTRTVQVGLGVGVVTLNAVLYGWLWRRVRRQRGEARGPV</sequence>
<dbReference type="KEGG" id="odi:ODI_R1484"/>
<protein>
    <submittedName>
        <fullName evidence="2">Putative membrane protein</fullName>
    </submittedName>
</protein>
<evidence type="ECO:0000313" key="2">
    <source>
        <dbReference type="EMBL" id="SBT27706.1"/>
    </source>
</evidence>
<dbReference type="Pfam" id="PF10861">
    <property type="entry name" value="DUF2784"/>
    <property type="match status" value="1"/>
</dbReference>
<organism evidence="2 4">
    <name type="scientific">Orrella dioscoreae</name>
    <dbReference type="NCBI Taxonomy" id="1851544"/>
    <lineage>
        <taxon>Bacteria</taxon>
        <taxon>Pseudomonadati</taxon>
        <taxon>Pseudomonadota</taxon>
        <taxon>Betaproteobacteria</taxon>
        <taxon>Burkholderiales</taxon>
        <taxon>Alcaligenaceae</taxon>
        <taxon>Orrella</taxon>
    </lineage>
</organism>
<dbReference type="RefSeq" id="WP_067759741.1">
    <property type="nucleotide sequence ID" value="NZ_LT907988.1"/>
</dbReference>
<feature type="transmembrane region" description="Helical" evidence="1">
    <location>
        <begin position="35"/>
        <end position="54"/>
    </location>
</feature>
<dbReference type="OrthoDB" id="370375at2"/>
<evidence type="ECO:0000313" key="3">
    <source>
        <dbReference type="EMBL" id="SOE48517.1"/>
    </source>
</evidence>
<keyword evidence="1" id="KW-0472">Membrane</keyword>
<keyword evidence="1" id="KW-1133">Transmembrane helix</keyword>
<accession>A0A1C3K879</accession>
<proteinExistence type="predicted"/>
<name>A0A1C3K879_9BURK</name>
<dbReference type="InterPro" id="IPR021218">
    <property type="entry name" value="DUF2784"/>
</dbReference>
<keyword evidence="1" id="KW-0812">Transmembrane</keyword>